<organism evidence="1 2">
    <name type="scientific">Nocardioides terrae</name>
    <dbReference type="NCBI Taxonomy" id="574651"/>
    <lineage>
        <taxon>Bacteria</taxon>
        <taxon>Bacillati</taxon>
        <taxon>Actinomycetota</taxon>
        <taxon>Actinomycetes</taxon>
        <taxon>Propionibacteriales</taxon>
        <taxon>Nocardioidaceae</taxon>
        <taxon>Nocardioides</taxon>
    </lineage>
</organism>
<accession>A0A1I1K596</accession>
<dbReference type="AlphaFoldDB" id="A0A1I1K596"/>
<gene>
    <name evidence="1" type="ORF">SAMN04487968_1084</name>
</gene>
<protein>
    <submittedName>
        <fullName evidence="1">Uncharacterized protein</fullName>
    </submittedName>
</protein>
<evidence type="ECO:0000313" key="2">
    <source>
        <dbReference type="Proteomes" id="UP000198832"/>
    </source>
</evidence>
<keyword evidence="2" id="KW-1185">Reference proteome</keyword>
<dbReference type="RefSeq" id="WP_139230089.1">
    <property type="nucleotide sequence ID" value="NZ_FOLB01000008.1"/>
</dbReference>
<dbReference type="EMBL" id="FOLB01000008">
    <property type="protein sequence ID" value="SFC56137.1"/>
    <property type="molecule type" value="Genomic_DNA"/>
</dbReference>
<dbReference type="Proteomes" id="UP000198832">
    <property type="component" value="Unassembled WGS sequence"/>
</dbReference>
<proteinExistence type="predicted"/>
<evidence type="ECO:0000313" key="1">
    <source>
        <dbReference type="EMBL" id="SFC56137.1"/>
    </source>
</evidence>
<dbReference type="OrthoDB" id="4351105at2"/>
<name>A0A1I1K596_9ACTN</name>
<reference evidence="1 2" key="1">
    <citation type="submission" date="2016-10" db="EMBL/GenBank/DDBJ databases">
        <authorList>
            <person name="de Groot N.N."/>
        </authorList>
    </citation>
    <scope>NUCLEOTIDE SEQUENCE [LARGE SCALE GENOMIC DNA]</scope>
    <source>
        <strain evidence="1 2">CGMCC 1.7056</strain>
    </source>
</reference>
<sequence length="209" mass="23268">MADNPLMVPVRQVLDARGFKKKGPYGIYRKPLSPGVHAWVGMNARSDPGSLTLSPTVGVRHEEVERWVSLLRDRNPKDSTAPTVSTGLMNLLPEGRAWPHWVLARGEDQQNAQTWELFGQDIDQYAMPWMQERDTGERLVEPLRRNEGLDTSRLALPVLLWILGDPAGAREAVERGRSAKIVGGMVVDYGAYAERLLAEIDAHPDGPVE</sequence>